<name>M5EYG7_9HYPH</name>
<dbReference type="STRING" id="1297569.MESS2_820018"/>
<organism evidence="1 2">
    <name type="scientific">Mesorhizobium metallidurans STM 2683</name>
    <dbReference type="NCBI Taxonomy" id="1297569"/>
    <lineage>
        <taxon>Bacteria</taxon>
        <taxon>Pseudomonadati</taxon>
        <taxon>Pseudomonadota</taxon>
        <taxon>Alphaproteobacteria</taxon>
        <taxon>Hyphomicrobiales</taxon>
        <taxon>Phyllobacteriaceae</taxon>
        <taxon>Mesorhizobium</taxon>
    </lineage>
</organism>
<evidence type="ECO:0000313" key="2">
    <source>
        <dbReference type="Proteomes" id="UP000012062"/>
    </source>
</evidence>
<dbReference type="Proteomes" id="UP000012062">
    <property type="component" value="Unassembled WGS sequence"/>
</dbReference>
<gene>
    <name evidence="1" type="ORF">MESS2_820018</name>
</gene>
<reference evidence="1 2" key="1">
    <citation type="submission" date="2013-02" db="EMBL/GenBank/DDBJ databases">
        <authorList>
            <person name="Genoscope - CEA"/>
        </authorList>
    </citation>
    <scope>NUCLEOTIDE SEQUENCE [LARGE SCALE GENOMIC DNA]</scope>
    <source>
        <strain evidence="1 2">STM 2683</strain>
    </source>
</reference>
<evidence type="ECO:0000313" key="1">
    <source>
        <dbReference type="EMBL" id="CCV09078.1"/>
    </source>
</evidence>
<dbReference type="AlphaFoldDB" id="M5EYG7"/>
<sequence length="64" mass="7134">MTNLAFARVLVARDCTRLMQALSMIPTTNYNVHQAYSSNAPHFILSSCPYRATSRITICAEKIA</sequence>
<dbReference type="EMBL" id="CAUM01000153">
    <property type="protein sequence ID" value="CCV09078.1"/>
    <property type="molecule type" value="Genomic_DNA"/>
</dbReference>
<protein>
    <submittedName>
        <fullName evidence="1">Uncharacterized protein</fullName>
    </submittedName>
</protein>
<keyword evidence="2" id="KW-1185">Reference proteome</keyword>
<proteinExistence type="predicted"/>
<accession>M5EYG7</accession>
<comment type="caution">
    <text evidence="1">The sequence shown here is derived from an EMBL/GenBank/DDBJ whole genome shotgun (WGS) entry which is preliminary data.</text>
</comment>